<evidence type="ECO:0000313" key="3">
    <source>
        <dbReference type="Proteomes" id="UP000299084"/>
    </source>
</evidence>
<accession>A0A5N4DK23</accession>
<protein>
    <submittedName>
        <fullName evidence="2">Uncharacterized protein</fullName>
    </submittedName>
</protein>
<organism evidence="2 3">
    <name type="scientific">Camelus dromedarius</name>
    <name type="common">Dromedary</name>
    <name type="synonym">Arabian camel</name>
    <dbReference type="NCBI Taxonomy" id="9838"/>
    <lineage>
        <taxon>Eukaryota</taxon>
        <taxon>Metazoa</taxon>
        <taxon>Chordata</taxon>
        <taxon>Craniata</taxon>
        <taxon>Vertebrata</taxon>
        <taxon>Euteleostomi</taxon>
        <taxon>Mammalia</taxon>
        <taxon>Eutheria</taxon>
        <taxon>Laurasiatheria</taxon>
        <taxon>Artiodactyla</taxon>
        <taxon>Tylopoda</taxon>
        <taxon>Camelidae</taxon>
        <taxon>Camelus</taxon>
    </lineage>
</organism>
<keyword evidence="3" id="KW-1185">Reference proteome</keyword>
<evidence type="ECO:0000313" key="2">
    <source>
        <dbReference type="EMBL" id="KAB1271435.1"/>
    </source>
</evidence>
<sequence length="197" mass="20815">MAVPKLRCIFHPVVWSLRPVRSPLRRSGVAGGAEGSGSVQVLPREALRPRHHRQLSSGHSLNAGHLLVLLGLFSFPASGPQPDQAGGSVGRGARGVGRGARAARTQPAPRTQGASLTRRPGAASGAGRLGAGLEAAPDELPVGSGRLLPHGRTAELAERADWAQQPQEHERKAPSLRSLFPQRQEEPTGETKHEDHS</sequence>
<gene>
    <name evidence="2" type="ORF">Cadr_000009347</name>
</gene>
<dbReference type="Proteomes" id="UP000299084">
    <property type="component" value="Unassembled WGS sequence"/>
</dbReference>
<evidence type="ECO:0000256" key="1">
    <source>
        <dbReference type="SAM" id="MobiDB-lite"/>
    </source>
</evidence>
<comment type="caution">
    <text evidence="2">The sequence shown here is derived from an EMBL/GenBank/DDBJ whole genome shotgun (WGS) entry which is preliminary data.</text>
</comment>
<name>A0A5N4DK23_CAMDR</name>
<proteinExistence type="predicted"/>
<dbReference type="EMBL" id="JWIN03000011">
    <property type="protein sequence ID" value="KAB1271435.1"/>
    <property type="molecule type" value="Genomic_DNA"/>
</dbReference>
<feature type="compositionally biased region" description="Basic and acidic residues" evidence="1">
    <location>
        <begin position="152"/>
        <end position="173"/>
    </location>
</feature>
<dbReference type="AlphaFoldDB" id="A0A5N4DK23"/>
<feature type="compositionally biased region" description="Low complexity" evidence="1">
    <location>
        <begin position="99"/>
        <end position="112"/>
    </location>
</feature>
<feature type="region of interest" description="Disordered" evidence="1">
    <location>
        <begin position="81"/>
        <end position="197"/>
    </location>
</feature>
<reference evidence="2 3" key="1">
    <citation type="journal article" date="2019" name="Mol. Ecol. Resour.">
        <title>Improving Illumina assemblies with Hi-C and long reads: an example with the North African dromedary.</title>
        <authorList>
            <person name="Elbers J.P."/>
            <person name="Rogers M.F."/>
            <person name="Perelman P.L."/>
            <person name="Proskuryakova A.A."/>
            <person name="Serdyukova N.A."/>
            <person name="Johnson W.E."/>
            <person name="Horin P."/>
            <person name="Corander J."/>
            <person name="Murphy D."/>
            <person name="Burger P.A."/>
        </authorList>
    </citation>
    <scope>NUCLEOTIDE SEQUENCE [LARGE SCALE GENOMIC DNA]</scope>
    <source>
        <strain evidence="2">Drom800</strain>
        <tissue evidence="2">Blood</tissue>
    </source>
</reference>
<feature type="compositionally biased region" description="Low complexity" evidence="1">
    <location>
        <begin position="121"/>
        <end position="135"/>
    </location>
</feature>
<feature type="compositionally biased region" description="Gly residues" evidence="1">
    <location>
        <begin position="87"/>
        <end position="98"/>
    </location>
</feature>
<feature type="compositionally biased region" description="Basic and acidic residues" evidence="1">
    <location>
        <begin position="183"/>
        <end position="197"/>
    </location>
</feature>